<proteinExistence type="inferred from homology"/>
<name>Q20ZZ8_RHOPB</name>
<dbReference type="eggNOG" id="COG1853">
    <property type="taxonomic scope" value="Bacteria"/>
</dbReference>
<evidence type="ECO:0000256" key="2">
    <source>
        <dbReference type="ARBA" id="ARBA00022630"/>
    </source>
</evidence>
<sequence>MSKHPAKLDFPVSQVRRYLEPGPIVLVSSARGAERNIMTMGWHTVMEFTPSLLGCVIAGGNHSFGLIRDSGECVINLPTTALTDQVVGIGNCSGAEIDKFEHFGLTAQPATRVKAPLIAECHANFECKLADDALVDKYNFFIFEVVQAHVAASPKQPQTLHYQGDGVFMVSGKIISRRKLFRPGML</sequence>
<evidence type="ECO:0000256" key="3">
    <source>
        <dbReference type="ARBA" id="ARBA00038054"/>
    </source>
</evidence>
<dbReference type="GO" id="GO:0010181">
    <property type="term" value="F:FMN binding"/>
    <property type="evidence" value="ECO:0007669"/>
    <property type="project" value="InterPro"/>
</dbReference>
<dbReference type="OrthoDB" id="9792436at2"/>
<dbReference type="STRING" id="316056.RPC_3753"/>
<dbReference type="InterPro" id="IPR012349">
    <property type="entry name" value="Split_barrel_FMN-bd"/>
</dbReference>
<dbReference type="Gene3D" id="2.30.110.10">
    <property type="entry name" value="Electron Transport, Fmn-binding Protein, Chain A"/>
    <property type="match status" value="1"/>
</dbReference>
<dbReference type="PANTHER" id="PTHR43567">
    <property type="entry name" value="FLAVOREDOXIN-RELATED-RELATED"/>
    <property type="match status" value="1"/>
</dbReference>
<dbReference type="GO" id="GO:0016646">
    <property type="term" value="F:oxidoreductase activity, acting on the CH-NH group of donors, NAD or NADP as acceptor"/>
    <property type="evidence" value="ECO:0007669"/>
    <property type="project" value="UniProtKB-ARBA"/>
</dbReference>
<feature type="domain" description="Flavin reductase like" evidence="4">
    <location>
        <begin position="17"/>
        <end position="169"/>
    </location>
</feature>
<comment type="cofactor">
    <cofactor evidence="1">
        <name>FMN</name>
        <dbReference type="ChEBI" id="CHEBI:58210"/>
    </cofactor>
</comment>
<accession>Q20ZZ8</accession>
<dbReference type="HOGENOM" id="CLU_059021_5_0_5"/>
<dbReference type="EMBL" id="CP000301">
    <property type="protein sequence ID" value="ABD89288.1"/>
    <property type="molecule type" value="Genomic_DNA"/>
</dbReference>
<dbReference type="InterPro" id="IPR052174">
    <property type="entry name" value="Flavoredoxin"/>
</dbReference>
<dbReference type="InterPro" id="IPR002563">
    <property type="entry name" value="Flavin_Rdtase-like_dom"/>
</dbReference>
<comment type="similarity">
    <text evidence="3">Belongs to the flavoredoxin family.</text>
</comment>
<dbReference type="Pfam" id="PF01613">
    <property type="entry name" value="Flavin_Reduct"/>
    <property type="match status" value="1"/>
</dbReference>
<dbReference type="PANTHER" id="PTHR43567:SF1">
    <property type="entry name" value="FLAVOREDOXIN"/>
    <property type="match status" value="1"/>
</dbReference>
<protein>
    <submittedName>
        <fullName evidence="5">Flavin reductase-like, FMN-binding</fullName>
    </submittedName>
</protein>
<dbReference type="SUPFAM" id="SSF50475">
    <property type="entry name" value="FMN-binding split barrel"/>
    <property type="match status" value="1"/>
</dbReference>
<evidence type="ECO:0000256" key="1">
    <source>
        <dbReference type="ARBA" id="ARBA00001917"/>
    </source>
</evidence>
<gene>
    <name evidence="5" type="ordered locus">RPC_3753</name>
</gene>
<dbReference type="AlphaFoldDB" id="Q20ZZ8"/>
<organism evidence="5">
    <name type="scientific">Rhodopseudomonas palustris (strain BisB18)</name>
    <dbReference type="NCBI Taxonomy" id="316056"/>
    <lineage>
        <taxon>Bacteria</taxon>
        <taxon>Pseudomonadati</taxon>
        <taxon>Pseudomonadota</taxon>
        <taxon>Alphaproteobacteria</taxon>
        <taxon>Hyphomicrobiales</taxon>
        <taxon>Nitrobacteraceae</taxon>
        <taxon>Rhodopseudomonas</taxon>
    </lineage>
</organism>
<dbReference type="SMR" id="Q20ZZ8"/>
<evidence type="ECO:0000259" key="4">
    <source>
        <dbReference type="SMART" id="SM00903"/>
    </source>
</evidence>
<dbReference type="KEGG" id="rpc:RPC_3753"/>
<keyword evidence="2" id="KW-0285">Flavoprotein</keyword>
<evidence type="ECO:0000313" key="5">
    <source>
        <dbReference type="EMBL" id="ABD89288.1"/>
    </source>
</evidence>
<reference evidence="5" key="1">
    <citation type="submission" date="2006-03" db="EMBL/GenBank/DDBJ databases">
        <title>Complete sequence of Rhodopseudomonas palustris BisB18.</title>
        <authorList>
            <consortium name="US DOE Joint Genome Institute"/>
            <person name="Copeland A."/>
            <person name="Lucas S."/>
            <person name="Lapidus A."/>
            <person name="Barry K."/>
            <person name="Detter J.C."/>
            <person name="Glavina del Rio T."/>
            <person name="Hammon N."/>
            <person name="Israni S."/>
            <person name="Dalin E."/>
            <person name="Tice H."/>
            <person name="Pitluck S."/>
            <person name="Chain P."/>
            <person name="Malfatti S."/>
            <person name="Shin M."/>
            <person name="Vergez L."/>
            <person name="Schmutz J."/>
            <person name="Larimer F."/>
            <person name="Land M."/>
            <person name="Hauser L."/>
            <person name="Pelletier D.A."/>
            <person name="Kyrpides N."/>
            <person name="Anderson I."/>
            <person name="Oda Y."/>
            <person name="Harwood C.S."/>
            <person name="Richardson P."/>
        </authorList>
    </citation>
    <scope>NUCLEOTIDE SEQUENCE [LARGE SCALE GENOMIC DNA]</scope>
    <source>
        <strain evidence="5">BisB18</strain>
    </source>
</reference>
<dbReference type="RefSeq" id="WP_011474170.1">
    <property type="nucleotide sequence ID" value="NC_007925.1"/>
</dbReference>
<dbReference type="SMART" id="SM00903">
    <property type="entry name" value="Flavin_Reduct"/>
    <property type="match status" value="1"/>
</dbReference>